<name>A0A814L0W6_9BILA</name>
<gene>
    <name evidence="1" type="ORF">ZHD862_LOCUS15485</name>
</gene>
<protein>
    <submittedName>
        <fullName evidence="1">Uncharacterized protein</fullName>
    </submittedName>
</protein>
<evidence type="ECO:0000313" key="1">
    <source>
        <dbReference type="EMBL" id="CAF1059472.1"/>
    </source>
</evidence>
<dbReference type="Proteomes" id="UP000663864">
    <property type="component" value="Unassembled WGS sequence"/>
</dbReference>
<organism evidence="1 2">
    <name type="scientific">Rotaria sordida</name>
    <dbReference type="NCBI Taxonomy" id="392033"/>
    <lineage>
        <taxon>Eukaryota</taxon>
        <taxon>Metazoa</taxon>
        <taxon>Spiralia</taxon>
        <taxon>Gnathifera</taxon>
        <taxon>Rotifera</taxon>
        <taxon>Eurotatoria</taxon>
        <taxon>Bdelloidea</taxon>
        <taxon>Philodinida</taxon>
        <taxon>Philodinidae</taxon>
        <taxon>Rotaria</taxon>
    </lineage>
</organism>
<sequence>MDLKHIQELDLCCFDHRRIDLIQLLLIHTSRLCTFITNKLNPSLIIPEHIHSVILRKSSSSIYPINQNNIDKLSQSLSYIRHLEVPVASKEMIIDQFIQLKSLRLLFDSEQYSILEDISTEWFQQNTRRLKHKD</sequence>
<reference evidence="1" key="1">
    <citation type="submission" date="2021-02" db="EMBL/GenBank/DDBJ databases">
        <authorList>
            <person name="Nowell W R."/>
        </authorList>
    </citation>
    <scope>NUCLEOTIDE SEQUENCE</scope>
</reference>
<proteinExistence type="predicted"/>
<evidence type="ECO:0000313" key="2">
    <source>
        <dbReference type="Proteomes" id="UP000663864"/>
    </source>
</evidence>
<dbReference type="AlphaFoldDB" id="A0A814L0W6"/>
<comment type="caution">
    <text evidence="1">The sequence shown here is derived from an EMBL/GenBank/DDBJ whole genome shotgun (WGS) entry which is preliminary data.</text>
</comment>
<accession>A0A814L0W6</accession>
<dbReference type="EMBL" id="CAJNOT010000702">
    <property type="protein sequence ID" value="CAF1059472.1"/>
    <property type="molecule type" value="Genomic_DNA"/>
</dbReference>